<evidence type="ECO:0000256" key="4">
    <source>
        <dbReference type="ARBA" id="ARBA00023163"/>
    </source>
</evidence>
<dbReference type="NCBIfam" id="TIGR02937">
    <property type="entry name" value="sigma70-ECF"/>
    <property type="match status" value="1"/>
</dbReference>
<dbReference type="InterPro" id="IPR013249">
    <property type="entry name" value="RNA_pol_sigma70_r4_t2"/>
</dbReference>
<comment type="similarity">
    <text evidence="1">Belongs to the sigma-70 factor family. ECF subfamily.</text>
</comment>
<evidence type="ECO:0000313" key="8">
    <source>
        <dbReference type="Proteomes" id="UP000435187"/>
    </source>
</evidence>
<dbReference type="InterPro" id="IPR039425">
    <property type="entry name" value="RNA_pol_sigma-70-like"/>
</dbReference>
<dbReference type="Gene3D" id="1.10.1740.10">
    <property type="match status" value="1"/>
</dbReference>
<dbReference type="InterPro" id="IPR014284">
    <property type="entry name" value="RNA_pol_sigma-70_dom"/>
</dbReference>
<dbReference type="InterPro" id="IPR013324">
    <property type="entry name" value="RNA_pol_sigma_r3/r4-like"/>
</dbReference>
<dbReference type="SUPFAM" id="SSF88659">
    <property type="entry name" value="Sigma3 and sigma4 domains of RNA polymerase sigma factors"/>
    <property type="match status" value="1"/>
</dbReference>
<comment type="caution">
    <text evidence="7">The sequence shown here is derived from an EMBL/GenBank/DDBJ whole genome shotgun (WGS) entry which is preliminary data.</text>
</comment>
<reference evidence="7 8" key="1">
    <citation type="submission" date="2019-10" db="EMBL/GenBank/DDBJ databases">
        <title>Gracilibacillus salitolerans sp. nov., a moderate halophile isolated from a saline soil in northwest China.</title>
        <authorList>
            <person name="Gan L."/>
        </authorList>
    </citation>
    <scope>NUCLEOTIDE SEQUENCE [LARGE SCALE GENOMIC DNA]</scope>
    <source>
        <strain evidence="7 8">TP2-8</strain>
    </source>
</reference>
<keyword evidence="3" id="KW-0731">Sigma factor</keyword>
<keyword evidence="8" id="KW-1185">Reference proteome</keyword>
<dbReference type="Pfam" id="PF08281">
    <property type="entry name" value="Sigma70_r4_2"/>
    <property type="match status" value="1"/>
</dbReference>
<dbReference type="Gene3D" id="1.10.10.10">
    <property type="entry name" value="Winged helix-like DNA-binding domain superfamily/Winged helix DNA-binding domain"/>
    <property type="match status" value="1"/>
</dbReference>
<gene>
    <name evidence="7" type="ORF">GH885_20620</name>
</gene>
<feature type="domain" description="RNA polymerase sigma factor 70 region 4 type 2" evidence="6">
    <location>
        <begin position="120"/>
        <end position="170"/>
    </location>
</feature>
<evidence type="ECO:0000313" key="7">
    <source>
        <dbReference type="EMBL" id="MRI68713.1"/>
    </source>
</evidence>
<keyword evidence="2" id="KW-0805">Transcription regulation</keyword>
<dbReference type="GO" id="GO:0003677">
    <property type="term" value="F:DNA binding"/>
    <property type="evidence" value="ECO:0007669"/>
    <property type="project" value="InterPro"/>
</dbReference>
<evidence type="ECO:0000256" key="2">
    <source>
        <dbReference type="ARBA" id="ARBA00023015"/>
    </source>
</evidence>
<dbReference type="InterPro" id="IPR036388">
    <property type="entry name" value="WH-like_DNA-bd_sf"/>
</dbReference>
<name>A0A6N7R611_9BACI</name>
<dbReference type="InterPro" id="IPR007627">
    <property type="entry name" value="RNA_pol_sigma70_r2"/>
</dbReference>
<dbReference type="Pfam" id="PF04542">
    <property type="entry name" value="Sigma70_r2"/>
    <property type="match status" value="1"/>
</dbReference>
<dbReference type="GO" id="GO:0016987">
    <property type="term" value="F:sigma factor activity"/>
    <property type="evidence" value="ECO:0007669"/>
    <property type="project" value="UniProtKB-KW"/>
</dbReference>
<keyword evidence="4" id="KW-0804">Transcription</keyword>
<evidence type="ECO:0000259" key="5">
    <source>
        <dbReference type="Pfam" id="PF04542"/>
    </source>
</evidence>
<dbReference type="Proteomes" id="UP000435187">
    <property type="component" value="Unassembled WGS sequence"/>
</dbReference>
<accession>A0A6N7R611</accession>
<evidence type="ECO:0000256" key="1">
    <source>
        <dbReference type="ARBA" id="ARBA00010641"/>
    </source>
</evidence>
<dbReference type="RefSeq" id="WP_153837154.1">
    <property type="nucleotide sequence ID" value="NZ_JBHUMW010000060.1"/>
</dbReference>
<dbReference type="EMBL" id="WJEE01000090">
    <property type="protein sequence ID" value="MRI68713.1"/>
    <property type="molecule type" value="Genomic_DNA"/>
</dbReference>
<dbReference type="AlphaFoldDB" id="A0A6N7R611"/>
<dbReference type="InterPro" id="IPR013325">
    <property type="entry name" value="RNA_pol_sigma_r2"/>
</dbReference>
<proteinExistence type="inferred from homology"/>
<protein>
    <submittedName>
        <fullName evidence="7">Sigma-70 family RNA polymerase sigma factor</fullName>
    </submittedName>
</protein>
<dbReference type="PANTHER" id="PTHR43133:SF60">
    <property type="entry name" value="RNA POLYMERASE SIGMA FACTOR SIGV"/>
    <property type="match status" value="1"/>
</dbReference>
<evidence type="ECO:0000256" key="3">
    <source>
        <dbReference type="ARBA" id="ARBA00023082"/>
    </source>
</evidence>
<feature type="domain" description="RNA polymerase sigma-70 region 2" evidence="5">
    <location>
        <begin position="20"/>
        <end position="84"/>
    </location>
</feature>
<dbReference type="SUPFAM" id="SSF88946">
    <property type="entry name" value="Sigma2 domain of RNA polymerase sigma factors"/>
    <property type="match status" value="1"/>
</dbReference>
<dbReference type="PANTHER" id="PTHR43133">
    <property type="entry name" value="RNA POLYMERASE ECF-TYPE SIGMA FACTO"/>
    <property type="match status" value="1"/>
</dbReference>
<organism evidence="7 8">
    <name type="scientific">Gracilibacillus thailandensis</name>
    <dbReference type="NCBI Taxonomy" id="563735"/>
    <lineage>
        <taxon>Bacteria</taxon>
        <taxon>Bacillati</taxon>
        <taxon>Bacillota</taxon>
        <taxon>Bacilli</taxon>
        <taxon>Bacillales</taxon>
        <taxon>Bacillaceae</taxon>
        <taxon>Gracilibacillus</taxon>
    </lineage>
</organism>
<sequence length="186" mass="22362">MEINNRLESVQLKEDLLTKLMEDYGDELKRIAYLYLKDKSQCDDIVQEVFISCYMHLNTFRHESDYKTWLIRITLNKCKDYHRKWSIRNIIHKPVIDSDLYNDNSTNSAEKMAEQKEIKNEIINTISSLKPKYKEILILYYLQDFKLKDISITLKLNFHTTKTRFIRGKAYLKKELEKRGYKDGSF</sequence>
<dbReference type="GO" id="GO:0006352">
    <property type="term" value="P:DNA-templated transcription initiation"/>
    <property type="evidence" value="ECO:0007669"/>
    <property type="project" value="InterPro"/>
</dbReference>
<evidence type="ECO:0000259" key="6">
    <source>
        <dbReference type="Pfam" id="PF08281"/>
    </source>
</evidence>